<comment type="caution">
    <text evidence="1">The sequence shown here is derived from an EMBL/GenBank/DDBJ whole genome shotgun (WGS) entry which is preliminary data.</text>
</comment>
<sequence length="135" mass="15825">MKEELYREFERVCALFFEDLDRFVQASEAEVKPMLFDDLRRLTPLAQDEYGKRDPVFLKQLRNRLPPVDVSHALWDRLIWDCHFAEALLDQLDSHPVAKRIVEECRQKARTAVDAIDAAGYGAMDELDQPFFRVP</sequence>
<protein>
    <submittedName>
        <fullName evidence="1">Uncharacterized protein</fullName>
    </submittedName>
</protein>
<accession>A0A9E1M287</accession>
<dbReference type="EMBL" id="JAGZYH010000082">
    <property type="protein sequence ID" value="MBS6623237.1"/>
    <property type="molecule type" value="Genomic_DNA"/>
</dbReference>
<gene>
    <name evidence="1" type="ORF">KH315_13980</name>
</gene>
<proteinExistence type="predicted"/>
<evidence type="ECO:0000313" key="2">
    <source>
        <dbReference type="Proteomes" id="UP000811365"/>
    </source>
</evidence>
<dbReference type="AlphaFoldDB" id="A0A9E1M287"/>
<dbReference type="Proteomes" id="UP000811365">
    <property type="component" value="Unassembled WGS sequence"/>
</dbReference>
<reference evidence="1" key="1">
    <citation type="submission" date="2021-02" db="EMBL/GenBank/DDBJ databases">
        <title>Infant gut strain persistence is associated with maternal origin, phylogeny, and functional potential including surface adhesion and iron acquisition.</title>
        <authorList>
            <person name="Lou Y.C."/>
        </authorList>
    </citation>
    <scope>NUCLEOTIDE SEQUENCE</scope>
    <source>
        <strain evidence="1">L2_039_000G1_dasL2_039_000G1_maxbin2.maxbin.077</strain>
    </source>
</reference>
<name>A0A9E1M287_9FIRM</name>
<evidence type="ECO:0000313" key="1">
    <source>
        <dbReference type="EMBL" id="MBS6623237.1"/>
    </source>
</evidence>
<organism evidence="1 2">
    <name type="scientific">Faecalibacterium prausnitzii</name>
    <dbReference type="NCBI Taxonomy" id="853"/>
    <lineage>
        <taxon>Bacteria</taxon>
        <taxon>Bacillati</taxon>
        <taxon>Bacillota</taxon>
        <taxon>Clostridia</taxon>
        <taxon>Eubacteriales</taxon>
        <taxon>Oscillospiraceae</taxon>
        <taxon>Faecalibacterium</taxon>
    </lineage>
</organism>